<dbReference type="Gene3D" id="3.40.140.10">
    <property type="entry name" value="Cytidine Deaminase, domain 2"/>
    <property type="match status" value="1"/>
</dbReference>
<evidence type="ECO:0000313" key="2">
    <source>
        <dbReference type="EMBL" id="KKT40123.1"/>
    </source>
</evidence>
<proteinExistence type="predicted"/>
<dbReference type="STRING" id="1618647.UW30_C0024G0006"/>
<sequence length="195" mass="21556">MEHKYYWAGLENGKKIYDKCIELAKNSDCKKRKFGCIIAAKEIAIMAPGEPDIISVWGEGYNHKVCGLENFNCCKERANIASGTRTEYCGAIHAETMALQDLIRHAHDASNFSNITLYVAGLNGDGSFFDNSKGFYCLPCAKELIHAGIPKIALASLETPKTGVWSMRTINKAVSESLKFTKGTKKVDYDANFGR</sequence>
<protein>
    <recommendedName>
        <fullName evidence="1">CMP/dCMP-type deaminase domain-containing protein</fullName>
    </recommendedName>
</protein>
<evidence type="ECO:0000313" key="3">
    <source>
        <dbReference type="Proteomes" id="UP000034736"/>
    </source>
</evidence>
<dbReference type="EMBL" id="LCHU01000024">
    <property type="protein sequence ID" value="KKT40123.1"/>
    <property type="molecule type" value="Genomic_DNA"/>
</dbReference>
<comment type="caution">
    <text evidence="2">The sequence shown here is derived from an EMBL/GenBank/DDBJ whole genome shotgun (WGS) entry which is preliminary data.</text>
</comment>
<name>A0A0G1H128_9BACT</name>
<dbReference type="InterPro" id="IPR002125">
    <property type="entry name" value="CMP_dCMP_dom"/>
</dbReference>
<dbReference type="AlphaFoldDB" id="A0A0G1H128"/>
<reference evidence="2 3" key="1">
    <citation type="journal article" date="2015" name="Nature">
        <title>rRNA introns, odd ribosomes, and small enigmatic genomes across a large radiation of phyla.</title>
        <authorList>
            <person name="Brown C.T."/>
            <person name="Hug L.A."/>
            <person name="Thomas B.C."/>
            <person name="Sharon I."/>
            <person name="Castelle C.J."/>
            <person name="Singh A."/>
            <person name="Wilkins M.J."/>
            <person name="Williams K.H."/>
            <person name="Banfield J.F."/>
        </authorList>
    </citation>
    <scope>NUCLEOTIDE SEQUENCE [LARGE SCALE GENOMIC DNA]</scope>
</reference>
<feature type="domain" description="CMP/dCMP-type deaminase" evidence="1">
    <location>
        <begin position="14"/>
        <end position="154"/>
    </location>
</feature>
<accession>A0A0G1H128</accession>
<dbReference type="SUPFAM" id="SSF53927">
    <property type="entry name" value="Cytidine deaminase-like"/>
    <property type="match status" value="1"/>
</dbReference>
<dbReference type="Proteomes" id="UP000034736">
    <property type="component" value="Unassembled WGS sequence"/>
</dbReference>
<dbReference type="Pfam" id="PF00383">
    <property type="entry name" value="dCMP_cyt_deam_1"/>
    <property type="match status" value="1"/>
</dbReference>
<organism evidence="2 3">
    <name type="scientific">Candidatus Giovannonibacteria bacterium GW2011_GWA2_44_13b</name>
    <dbReference type="NCBI Taxonomy" id="1618647"/>
    <lineage>
        <taxon>Bacteria</taxon>
        <taxon>Candidatus Giovannoniibacteriota</taxon>
    </lineage>
</organism>
<dbReference type="GO" id="GO:0003824">
    <property type="term" value="F:catalytic activity"/>
    <property type="evidence" value="ECO:0007669"/>
    <property type="project" value="InterPro"/>
</dbReference>
<dbReference type="InterPro" id="IPR016193">
    <property type="entry name" value="Cytidine_deaminase-like"/>
</dbReference>
<gene>
    <name evidence="2" type="ORF">UW30_C0024G0006</name>
</gene>
<evidence type="ECO:0000259" key="1">
    <source>
        <dbReference type="Pfam" id="PF00383"/>
    </source>
</evidence>